<evidence type="ECO:0000313" key="11">
    <source>
        <dbReference type="EMBL" id="KAG2177075.1"/>
    </source>
</evidence>
<keyword evidence="4" id="KW-0967">Endosome</keyword>
<proteinExistence type="inferred from homology"/>
<keyword evidence="7" id="KW-0446">Lipid-binding</keyword>
<keyword evidence="5" id="KW-0653">Protein transport</keyword>
<evidence type="ECO:0000256" key="7">
    <source>
        <dbReference type="ARBA" id="ARBA00023121"/>
    </source>
</evidence>
<feature type="domain" description="PX" evidence="10">
    <location>
        <begin position="24"/>
        <end position="158"/>
    </location>
</feature>
<evidence type="ECO:0000256" key="6">
    <source>
        <dbReference type="ARBA" id="ARBA00023006"/>
    </source>
</evidence>
<comment type="similarity">
    <text evidence="2">Belongs to the sorting nexin family.</text>
</comment>
<keyword evidence="6" id="KW-0072">Autophagy</keyword>
<gene>
    <name evidence="11" type="ORF">INT43_007731</name>
</gene>
<comment type="caution">
    <text evidence="11">The sequence shown here is derived from an EMBL/GenBank/DDBJ whole genome shotgun (WGS) entry which is preliminary data.</text>
</comment>
<evidence type="ECO:0000313" key="12">
    <source>
        <dbReference type="Proteomes" id="UP000654370"/>
    </source>
</evidence>
<dbReference type="Gene3D" id="1.20.1270.60">
    <property type="entry name" value="Arfaptin homology (AH) domain/BAR domain"/>
    <property type="match status" value="2"/>
</dbReference>
<reference evidence="11" key="1">
    <citation type="submission" date="2020-12" db="EMBL/GenBank/DDBJ databases">
        <title>Metabolic potential, ecology and presence of endohyphal bacteria is reflected in genomic diversity of Mucoromycotina.</title>
        <authorList>
            <person name="Muszewska A."/>
            <person name="Okrasinska A."/>
            <person name="Steczkiewicz K."/>
            <person name="Drgas O."/>
            <person name="Orlowska M."/>
            <person name="Perlinska-Lenart U."/>
            <person name="Aleksandrzak-Piekarczyk T."/>
            <person name="Szatraj K."/>
            <person name="Zielenkiewicz U."/>
            <person name="Pilsyk S."/>
            <person name="Malc E."/>
            <person name="Mieczkowski P."/>
            <person name="Kruszewska J.S."/>
            <person name="Biernat P."/>
            <person name="Pawlowska J."/>
        </authorList>
    </citation>
    <scope>NUCLEOTIDE SEQUENCE</scope>
    <source>
        <strain evidence="11">WA0000067209</strain>
    </source>
</reference>
<feature type="compositionally biased region" description="Polar residues" evidence="9">
    <location>
        <begin position="182"/>
        <end position="195"/>
    </location>
</feature>
<protein>
    <recommendedName>
        <fullName evidence="10">PX domain-containing protein</fullName>
    </recommendedName>
</protein>
<dbReference type="OrthoDB" id="289314at2759"/>
<dbReference type="AlphaFoldDB" id="A0A8H7PNS8"/>
<dbReference type="GO" id="GO:0035091">
    <property type="term" value="F:phosphatidylinositol binding"/>
    <property type="evidence" value="ECO:0007669"/>
    <property type="project" value="InterPro"/>
</dbReference>
<comment type="subcellular location">
    <subcellularLocation>
        <location evidence="1">Endosome membrane</location>
        <topology evidence="1">Peripheral membrane protein</topology>
    </subcellularLocation>
</comment>
<dbReference type="InterPro" id="IPR036871">
    <property type="entry name" value="PX_dom_sf"/>
</dbReference>
<dbReference type="Gene3D" id="3.30.1520.10">
    <property type="entry name" value="Phox-like domain"/>
    <property type="match status" value="1"/>
</dbReference>
<keyword evidence="12" id="KW-1185">Reference proteome</keyword>
<accession>A0A8H7PNS8</accession>
<dbReference type="GO" id="GO:0010008">
    <property type="term" value="C:endosome membrane"/>
    <property type="evidence" value="ECO:0007669"/>
    <property type="project" value="UniProtKB-SubCell"/>
</dbReference>
<keyword evidence="3" id="KW-0813">Transport</keyword>
<dbReference type="InterPro" id="IPR051079">
    <property type="entry name" value="Sorting_Nexin_Autophagy"/>
</dbReference>
<dbReference type="GO" id="GO:0015031">
    <property type="term" value="P:protein transport"/>
    <property type="evidence" value="ECO:0007669"/>
    <property type="project" value="UniProtKB-KW"/>
</dbReference>
<name>A0A8H7PNS8_MORIS</name>
<dbReference type="InterPro" id="IPR001683">
    <property type="entry name" value="PX_dom"/>
</dbReference>
<dbReference type="EMBL" id="JAEPQZ010000009">
    <property type="protein sequence ID" value="KAG2177075.1"/>
    <property type="molecule type" value="Genomic_DNA"/>
</dbReference>
<feature type="compositionally biased region" description="Basic and acidic residues" evidence="9">
    <location>
        <begin position="373"/>
        <end position="387"/>
    </location>
</feature>
<dbReference type="SMART" id="SM00312">
    <property type="entry name" value="PX"/>
    <property type="match status" value="1"/>
</dbReference>
<evidence type="ECO:0000256" key="8">
    <source>
        <dbReference type="ARBA" id="ARBA00023136"/>
    </source>
</evidence>
<dbReference type="PROSITE" id="PS50195">
    <property type="entry name" value="PX"/>
    <property type="match status" value="1"/>
</dbReference>
<dbReference type="PANTHER" id="PTHR46979:SF2">
    <property type="entry name" value="SORTING NEXIN-41"/>
    <property type="match status" value="1"/>
</dbReference>
<evidence type="ECO:0000256" key="4">
    <source>
        <dbReference type="ARBA" id="ARBA00022753"/>
    </source>
</evidence>
<dbReference type="InterPro" id="IPR027267">
    <property type="entry name" value="AH/BAR_dom_sf"/>
</dbReference>
<feature type="compositionally biased region" description="Polar residues" evidence="9">
    <location>
        <begin position="363"/>
        <end position="372"/>
    </location>
</feature>
<dbReference type="Pfam" id="PF00787">
    <property type="entry name" value="PX"/>
    <property type="match status" value="1"/>
</dbReference>
<dbReference type="SUPFAM" id="SSF64268">
    <property type="entry name" value="PX domain"/>
    <property type="match status" value="1"/>
</dbReference>
<evidence type="ECO:0000256" key="9">
    <source>
        <dbReference type="SAM" id="MobiDB-lite"/>
    </source>
</evidence>
<dbReference type="GO" id="GO:0006914">
    <property type="term" value="P:autophagy"/>
    <property type="evidence" value="ECO:0007669"/>
    <property type="project" value="UniProtKB-KW"/>
</dbReference>
<evidence type="ECO:0000256" key="2">
    <source>
        <dbReference type="ARBA" id="ARBA00010883"/>
    </source>
</evidence>
<evidence type="ECO:0000256" key="3">
    <source>
        <dbReference type="ARBA" id="ARBA00022448"/>
    </source>
</evidence>
<dbReference type="Proteomes" id="UP000654370">
    <property type="component" value="Unassembled WGS sequence"/>
</dbReference>
<dbReference type="InterPro" id="IPR044106">
    <property type="entry name" value="PX_Snx41/Atg20"/>
</dbReference>
<evidence type="ECO:0000256" key="1">
    <source>
        <dbReference type="ARBA" id="ARBA00004481"/>
    </source>
</evidence>
<feature type="region of interest" description="Disordered" evidence="9">
    <location>
        <begin position="359"/>
        <end position="423"/>
    </location>
</feature>
<dbReference type="GO" id="GO:0042147">
    <property type="term" value="P:retrograde transport, endosome to Golgi"/>
    <property type="evidence" value="ECO:0007669"/>
    <property type="project" value="InterPro"/>
</dbReference>
<keyword evidence="8" id="KW-0472">Membrane</keyword>
<organism evidence="11 12">
    <name type="scientific">Mortierella isabellina</name>
    <name type="common">Filamentous fungus</name>
    <name type="synonym">Umbelopsis isabellina</name>
    <dbReference type="NCBI Taxonomy" id="91625"/>
    <lineage>
        <taxon>Eukaryota</taxon>
        <taxon>Fungi</taxon>
        <taxon>Fungi incertae sedis</taxon>
        <taxon>Mucoromycota</taxon>
        <taxon>Mucoromycotina</taxon>
        <taxon>Umbelopsidomycetes</taxon>
        <taxon>Umbelopsidales</taxon>
        <taxon>Umbelopsidaceae</taxon>
        <taxon>Umbelopsis</taxon>
    </lineage>
</organism>
<dbReference type="PANTHER" id="PTHR46979">
    <property type="entry name" value="SORTING NEXIN-41"/>
    <property type="match status" value="1"/>
</dbReference>
<sequence length="555" mass="62404">MTDFEGSTDFNAFANDPDFSSKKSTGTMKCGCAVERALRRQGNFIYITGAQKQSDGGSNSYVAYNIRVGDIETRRRYSEFESLRKSLIRLYPTVIVPPIPEKHSITDYAAIQKSVKDDVVMIEKRKRMLQTFLNRTLNHNKLGAEHVFHRFLESGVSWSEVLHSPPLSTLPKNPMHVALTQRSESQGGDGTVQTTSSSSSSLIPMPSASHTLRNPDSRFVESEAFTNKAAHHMSSSVDKTQRRVIRRLGELANDYAELGAVYNGFSLNESGQLANAIEKVGQAVDSSYTSTGQLISSLEAEFSEPIQEYAQFTQTIKQVLKHRHMKHAQVEMIFDSLENKKLQLESLVRIEAEAKRLEEAMNSGRQSSYHSNSYDRAETNHSPHDDENNQDTQAPSENEENASEVGNIENPEVDPEAENPYASVYPTGANAAALRASRQRSKRWSGPTKIFSAVSHTLHGIIDVDPEATRRNQIGKTKDAVAQLEQALQITRKDLVDVSADTQADLDRFQRQKIRDLRDMLIAYAKVHVKYCEKVWFCRVFGHYLTQIFNSMLFL</sequence>
<evidence type="ECO:0000259" key="10">
    <source>
        <dbReference type="PROSITE" id="PS50195"/>
    </source>
</evidence>
<dbReference type="CDD" id="cd06867">
    <property type="entry name" value="PX_SNX41_42"/>
    <property type="match status" value="1"/>
</dbReference>
<feature type="region of interest" description="Disordered" evidence="9">
    <location>
        <begin position="182"/>
        <end position="214"/>
    </location>
</feature>
<dbReference type="GO" id="GO:0005829">
    <property type="term" value="C:cytosol"/>
    <property type="evidence" value="ECO:0007669"/>
    <property type="project" value="GOC"/>
</dbReference>
<evidence type="ECO:0000256" key="5">
    <source>
        <dbReference type="ARBA" id="ARBA00022927"/>
    </source>
</evidence>